<dbReference type="RefSeq" id="WP_307564810.1">
    <property type="nucleotide sequence ID" value="NZ_JAUSQU010000001.1"/>
</dbReference>
<name>A0ABT9QMX0_9ACTN</name>
<dbReference type="EMBL" id="JAUSQU010000001">
    <property type="protein sequence ID" value="MDP9847760.1"/>
    <property type="molecule type" value="Genomic_DNA"/>
</dbReference>
<feature type="compositionally biased region" description="Polar residues" evidence="1">
    <location>
        <begin position="570"/>
        <end position="589"/>
    </location>
</feature>
<keyword evidence="3" id="KW-1185">Reference proteome</keyword>
<reference evidence="2 3" key="1">
    <citation type="submission" date="2023-07" db="EMBL/GenBank/DDBJ databases">
        <title>Sequencing the genomes of 1000 actinobacteria strains.</title>
        <authorList>
            <person name="Klenk H.-P."/>
        </authorList>
    </citation>
    <scope>NUCLEOTIDE SEQUENCE [LARGE SCALE GENOMIC DNA]</scope>
    <source>
        <strain evidence="2 3">DSM 46740</strain>
    </source>
</reference>
<feature type="region of interest" description="Disordered" evidence="1">
    <location>
        <begin position="1"/>
        <end position="37"/>
    </location>
</feature>
<gene>
    <name evidence="2" type="ORF">J2853_006971</name>
</gene>
<comment type="caution">
    <text evidence="2">The sequence shown here is derived from an EMBL/GenBank/DDBJ whole genome shotgun (WGS) entry which is preliminary data.</text>
</comment>
<sequence length="589" mass="62876">MQDPSDSMEIAEPEENGQSNTADSPVVDDPTPNSDIDSTTASMVLAEVLPGVAVVFGEVPAELKLDLIDFGLVSAADRTQISTVLASIGNTATVAGNLGNAFASVQGLYRFSDATLAMLRAGGTLAVKDGANLGAVMSSGRIVGQARLIPLTAVSAAQTAAAIGPALAMVALQMQLSEITGLVRTNIALTSQVLTTIRHGQWAELTALVATVDHVVDQAREVGSVPTSLWDTVAGKKADLRTQLNLYRLNVGTHIRQIHRLDTHGRREYLETNAEAILFDANALLSSVKAWTGYQALHAARARTAGPEDAGEARLVEDIARRTGKELESALAETTSLVDSLTRELRIIAELPGRGALPLPGKRRDANAARQTSALLLAAIEPLADALHPPAPPLEAPGVVCAPESLALEPYLRILQWFLEDGETLRVLGFPDQLDALGPISAIFSGAKEKLAAARDKVAAKTLVAVTDRRIITAKTNAFLEQGEIRQDIPIDRVRYVRTATTQDRSGRLAIDLITRDENIRWLFHADIDNTQVDALAAVLAESMTIPDVERDELQRRRYTPIEAGRKGESTGTRSTEPTGSEATTCDAE</sequence>
<proteinExistence type="predicted"/>
<evidence type="ECO:0000313" key="3">
    <source>
        <dbReference type="Proteomes" id="UP001225356"/>
    </source>
</evidence>
<evidence type="ECO:0000256" key="1">
    <source>
        <dbReference type="SAM" id="MobiDB-lite"/>
    </source>
</evidence>
<accession>A0ABT9QMX0</accession>
<feature type="region of interest" description="Disordered" evidence="1">
    <location>
        <begin position="552"/>
        <end position="589"/>
    </location>
</feature>
<protein>
    <submittedName>
        <fullName evidence="2">Uncharacterized protein</fullName>
    </submittedName>
</protein>
<dbReference type="Proteomes" id="UP001225356">
    <property type="component" value="Unassembled WGS sequence"/>
</dbReference>
<evidence type="ECO:0000313" key="2">
    <source>
        <dbReference type="EMBL" id="MDP9847760.1"/>
    </source>
</evidence>
<organism evidence="2 3">
    <name type="scientific">Streptosporangium lutulentum</name>
    <dbReference type="NCBI Taxonomy" id="1461250"/>
    <lineage>
        <taxon>Bacteria</taxon>
        <taxon>Bacillati</taxon>
        <taxon>Actinomycetota</taxon>
        <taxon>Actinomycetes</taxon>
        <taxon>Streptosporangiales</taxon>
        <taxon>Streptosporangiaceae</taxon>
        <taxon>Streptosporangium</taxon>
    </lineage>
</organism>